<dbReference type="GO" id="GO:0005524">
    <property type="term" value="F:ATP binding"/>
    <property type="evidence" value="ECO:0007669"/>
    <property type="project" value="InterPro"/>
</dbReference>
<dbReference type="Pfam" id="PF04679">
    <property type="entry name" value="DNA_ligase_A_C"/>
    <property type="match status" value="1"/>
</dbReference>
<gene>
    <name evidence="6" type="ORF">GA0061099_1003655</name>
</gene>
<evidence type="ECO:0000256" key="2">
    <source>
        <dbReference type="ARBA" id="ARBA00022598"/>
    </source>
</evidence>
<accession>A0A1C3VDL5</accession>
<dbReference type="Pfam" id="PF01068">
    <property type="entry name" value="DNA_ligase_A_M"/>
    <property type="match status" value="1"/>
</dbReference>
<protein>
    <recommendedName>
        <fullName evidence="1">DNA ligase (ATP)</fullName>
        <ecNumber evidence="1">6.5.1.1</ecNumber>
    </recommendedName>
</protein>
<dbReference type="GO" id="GO:0003910">
    <property type="term" value="F:DNA ligase (ATP) activity"/>
    <property type="evidence" value="ECO:0007669"/>
    <property type="project" value="UniProtKB-EC"/>
</dbReference>
<dbReference type="EMBL" id="FMAE01000003">
    <property type="protein sequence ID" value="SCB25856.1"/>
    <property type="molecule type" value="Genomic_DNA"/>
</dbReference>
<evidence type="ECO:0000313" key="7">
    <source>
        <dbReference type="Proteomes" id="UP000183174"/>
    </source>
</evidence>
<dbReference type="CDD" id="cd07971">
    <property type="entry name" value="OBF_DNA_ligase_LigD"/>
    <property type="match status" value="1"/>
</dbReference>
<dbReference type="Gene3D" id="3.30.470.30">
    <property type="entry name" value="DNA ligase/mRNA capping enzyme"/>
    <property type="match status" value="1"/>
</dbReference>
<dbReference type="GO" id="GO:0006310">
    <property type="term" value="P:DNA recombination"/>
    <property type="evidence" value="ECO:0007669"/>
    <property type="project" value="InterPro"/>
</dbReference>
<evidence type="ECO:0000259" key="4">
    <source>
        <dbReference type="Pfam" id="PF01068"/>
    </source>
</evidence>
<dbReference type="Gene3D" id="3.30.1490.70">
    <property type="match status" value="1"/>
</dbReference>
<dbReference type="InterPro" id="IPR012309">
    <property type="entry name" value="DNA_ligase_ATP-dep_C"/>
</dbReference>
<evidence type="ECO:0000259" key="5">
    <source>
        <dbReference type="Pfam" id="PF04679"/>
    </source>
</evidence>
<proteinExistence type="predicted"/>
<feature type="domain" description="ATP-dependent DNA ligase family profile" evidence="4">
    <location>
        <begin position="3"/>
        <end position="65"/>
    </location>
</feature>
<dbReference type="Proteomes" id="UP000183174">
    <property type="component" value="Unassembled WGS sequence"/>
</dbReference>
<dbReference type="Gene3D" id="2.40.50.140">
    <property type="entry name" value="Nucleic acid-binding proteins"/>
    <property type="match status" value="1"/>
</dbReference>
<dbReference type="InterPro" id="IPR012340">
    <property type="entry name" value="NA-bd_OB-fold"/>
</dbReference>
<keyword evidence="2 6" id="KW-0436">Ligase</keyword>
<dbReference type="AlphaFoldDB" id="A0A1C3VDL5"/>
<organism evidence="6 7">
    <name type="scientific">Bradyrhizobium yuanmingense</name>
    <dbReference type="NCBI Taxonomy" id="108015"/>
    <lineage>
        <taxon>Bacteria</taxon>
        <taxon>Pseudomonadati</taxon>
        <taxon>Pseudomonadota</taxon>
        <taxon>Alphaproteobacteria</taxon>
        <taxon>Hyphomicrobiales</taxon>
        <taxon>Nitrobacteraceae</taxon>
        <taxon>Bradyrhizobium</taxon>
    </lineage>
</organism>
<dbReference type="SUPFAM" id="SSF50249">
    <property type="entry name" value="Nucleic acid-binding proteins"/>
    <property type="match status" value="1"/>
</dbReference>
<dbReference type="EC" id="6.5.1.1" evidence="1"/>
<name>A0A1C3VDL5_9BRAD</name>
<dbReference type="InterPro" id="IPR012310">
    <property type="entry name" value="DNA_ligase_ATP-dep_cent"/>
</dbReference>
<evidence type="ECO:0000256" key="3">
    <source>
        <dbReference type="ARBA" id="ARBA00034003"/>
    </source>
</evidence>
<dbReference type="GO" id="GO:0006281">
    <property type="term" value="P:DNA repair"/>
    <property type="evidence" value="ECO:0007669"/>
    <property type="project" value="InterPro"/>
</dbReference>
<evidence type="ECO:0000313" key="6">
    <source>
        <dbReference type="EMBL" id="SCB25856.1"/>
    </source>
</evidence>
<feature type="domain" description="DNA ligase ATP-dependent C-terminal" evidence="5">
    <location>
        <begin position="86"/>
        <end position="170"/>
    </location>
</feature>
<evidence type="ECO:0000256" key="1">
    <source>
        <dbReference type="ARBA" id="ARBA00012727"/>
    </source>
</evidence>
<sequence>MVPLFERKALLRKIVDGTAIQFSESFEIDGQDMFKHACKTGLEGVVSKVRDSRYESGRGTGWVKVTCAQRETLAIAGYALGGTKWDGMYIGRRKGNEFLYAGKVDYGFSPADRKELQRKLKPLIRKTQPYTKRIARRGIWVEPELMAEIEYRAKSAEGKLYPFFKGLRQD</sequence>
<reference evidence="6 7" key="1">
    <citation type="submission" date="2016-08" db="EMBL/GenBank/DDBJ databases">
        <authorList>
            <person name="Seilhamer J.J."/>
        </authorList>
    </citation>
    <scope>NUCLEOTIDE SEQUENCE [LARGE SCALE GENOMIC DNA]</scope>
    <source>
        <strain evidence="6 7">CCBAU 10071</strain>
    </source>
</reference>
<comment type="catalytic activity">
    <reaction evidence="3">
        <text>ATP + (deoxyribonucleotide)n-3'-hydroxyl + 5'-phospho-(deoxyribonucleotide)m = (deoxyribonucleotide)n+m + AMP + diphosphate.</text>
        <dbReference type="EC" id="6.5.1.1"/>
    </reaction>
</comment>
<dbReference type="SUPFAM" id="SSF56091">
    <property type="entry name" value="DNA ligase/mRNA capping enzyme, catalytic domain"/>
    <property type="match status" value="1"/>
</dbReference>